<keyword evidence="5 10" id="KW-0256">Endoplasmic reticulum</keyword>
<evidence type="ECO:0000256" key="1">
    <source>
        <dbReference type="ARBA" id="ARBA00022448"/>
    </source>
</evidence>
<evidence type="ECO:0000313" key="13">
    <source>
        <dbReference type="Proteomes" id="UP000001744"/>
    </source>
</evidence>
<dbReference type="GO" id="GO:0003400">
    <property type="term" value="P:regulation of COPII vesicle coating"/>
    <property type="evidence" value="ECO:0000318"/>
    <property type="project" value="GO_Central"/>
</dbReference>
<keyword evidence="2 10" id="KW-0853">WD repeat</keyword>
<dbReference type="Gene3D" id="2.130.10.10">
    <property type="entry name" value="YVTN repeat-like/Quinoprotein amine dehydrogenase"/>
    <property type="match status" value="1"/>
</dbReference>
<accession>B6K7A7</accession>
<dbReference type="GO" id="GO:0005886">
    <property type="term" value="C:plasma membrane"/>
    <property type="evidence" value="ECO:0007669"/>
    <property type="project" value="EnsemblFungi"/>
</dbReference>
<dbReference type="GeneID" id="7049770"/>
<comment type="subcellular location">
    <subcellularLocation>
        <location evidence="10">Endoplasmic reticulum membrane</location>
        <topology evidence="10">Single-pass type II membrane protein</topology>
    </subcellularLocation>
    <subcellularLocation>
        <location evidence="10">Golgi apparatus membrane</location>
        <topology evidence="10">Single-pass type II membrane protein</topology>
    </subcellularLocation>
</comment>
<evidence type="ECO:0000256" key="3">
    <source>
        <dbReference type="ARBA" id="ARBA00022692"/>
    </source>
</evidence>
<dbReference type="OMA" id="RVEIYDW"/>
<keyword evidence="8 10" id="KW-1133">Transmembrane helix</keyword>
<evidence type="ECO:0000256" key="9">
    <source>
        <dbReference type="ARBA" id="ARBA00023136"/>
    </source>
</evidence>
<dbReference type="GO" id="GO:0005085">
    <property type="term" value="F:guanyl-nucleotide exchange factor activity"/>
    <property type="evidence" value="ECO:0007669"/>
    <property type="project" value="InterPro"/>
</dbReference>
<dbReference type="AlphaFoldDB" id="B6K7A7"/>
<evidence type="ECO:0000256" key="10">
    <source>
        <dbReference type="RuleBase" id="RU369019"/>
    </source>
</evidence>
<reference evidence="11 13" key="1">
    <citation type="journal article" date="2011" name="Science">
        <title>Comparative functional genomics of the fission yeasts.</title>
        <authorList>
            <person name="Rhind N."/>
            <person name="Chen Z."/>
            <person name="Yassour M."/>
            <person name="Thompson D.A."/>
            <person name="Haas B.J."/>
            <person name="Habib N."/>
            <person name="Wapinski I."/>
            <person name="Roy S."/>
            <person name="Lin M.F."/>
            <person name="Heiman D.I."/>
            <person name="Young S.K."/>
            <person name="Furuya K."/>
            <person name="Guo Y."/>
            <person name="Pidoux A."/>
            <person name="Chen H.M."/>
            <person name="Robbertse B."/>
            <person name="Goldberg J.M."/>
            <person name="Aoki K."/>
            <person name="Bayne E.H."/>
            <person name="Berlin A.M."/>
            <person name="Desjardins C.A."/>
            <person name="Dobbs E."/>
            <person name="Dukaj L."/>
            <person name="Fan L."/>
            <person name="FitzGerald M.G."/>
            <person name="French C."/>
            <person name="Gujja S."/>
            <person name="Hansen K."/>
            <person name="Keifenheim D."/>
            <person name="Levin J.Z."/>
            <person name="Mosher R.A."/>
            <person name="Mueller C.A."/>
            <person name="Pfiffner J."/>
            <person name="Priest M."/>
            <person name="Russ C."/>
            <person name="Smialowska A."/>
            <person name="Swoboda P."/>
            <person name="Sykes S.M."/>
            <person name="Vaughn M."/>
            <person name="Vengrova S."/>
            <person name="Yoder R."/>
            <person name="Zeng Q."/>
            <person name="Allshire R."/>
            <person name="Baulcombe D."/>
            <person name="Birren B.W."/>
            <person name="Brown W."/>
            <person name="Ekwall K."/>
            <person name="Kellis M."/>
            <person name="Leatherwood J."/>
            <person name="Levin H."/>
            <person name="Margalit H."/>
            <person name="Martienssen R."/>
            <person name="Nieduszynski C.A."/>
            <person name="Spatafora J.W."/>
            <person name="Friedman N."/>
            <person name="Dalgaard J.Z."/>
            <person name="Baumann P."/>
            <person name="Niki H."/>
            <person name="Regev A."/>
            <person name="Nusbaum C."/>
        </authorList>
    </citation>
    <scope>NUCLEOTIDE SEQUENCE [LARGE SCALE GENOMIC DNA]</scope>
    <source>
        <strain evidence="13">yFS275 / FY16936</strain>
    </source>
</reference>
<dbReference type="SUPFAM" id="SSF50978">
    <property type="entry name" value="WD40 repeat-like"/>
    <property type="match status" value="1"/>
</dbReference>
<dbReference type="InterPro" id="IPR001680">
    <property type="entry name" value="WD40_rpt"/>
</dbReference>
<keyword evidence="7 10" id="KW-0653">Protein transport</keyword>
<evidence type="ECO:0000313" key="12">
    <source>
        <dbReference type="JaponicusDB" id="SJAG_04615"/>
    </source>
</evidence>
<dbReference type="GO" id="GO:0005789">
    <property type="term" value="C:endoplasmic reticulum membrane"/>
    <property type="evidence" value="ECO:0000318"/>
    <property type="project" value="GO_Central"/>
</dbReference>
<dbReference type="RefSeq" id="XP_002175704.1">
    <property type="nucleotide sequence ID" value="XM_002175668.2"/>
</dbReference>
<keyword evidence="6" id="KW-0931">ER-Golgi transport</keyword>
<dbReference type="VEuPathDB" id="FungiDB:SJAG_04615"/>
<evidence type="ECO:0000313" key="11">
    <source>
        <dbReference type="EMBL" id="EEB09411.1"/>
    </source>
</evidence>
<dbReference type="EMBL" id="KE651168">
    <property type="protein sequence ID" value="EEB09411.1"/>
    <property type="molecule type" value="Genomic_DNA"/>
</dbReference>
<keyword evidence="9 10" id="KW-0472">Membrane</keyword>
<dbReference type="HOGENOM" id="CLU_706283_0_0_1"/>
<dbReference type="STRING" id="402676.B6K7A7"/>
<feature type="transmembrane region" description="Helical" evidence="10">
    <location>
        <begin position="342"/>
        <end position="361"/>
    </location>
</feature>
<keyword evidence="13" id="KW-1185">Reference proteome</keyword>
<dbReference type="GO" id="GO:0015031">
    <property type="term" value="P:protein transport"/>
    <property type="evidence" value="ECO:0007669"/>
    <property type="project" value="UniProtKB-KW"/>
</dbReference>
<sequence>MAMQDLGFPAYAVTWITNSVIAVGGGGGASNTGVKNQLKVFGYNEDEGNSFFVPMQDIELKDTDDAVMSLDSDGQILIAGINDLSDESSNKHLRIYKKNAKNLFEFEASYQLANFTNSEEYQRLCRYNTQRKLIFIACTNKTFSVIHKYDSGLRFELKDLDVFDISFSPEYCAFASTNAIHIYNWEYKLVQRLELPFEKVSIRGVALMKKNAVLCAFNRVENGTRLGYLARFEMDPKAKVWAFKKSLLLKNSRGITAFCAENVSGMLVIATADCTLRIMTNRLQPISKIPLHKLPITCVSLSPDAENVATVSADGTLAVTYVGKYKVLSSVKITDVGIAPRLLIFAVFVALIAVLYMNILFPGRVLEEFHNFTNMMTHRTVLLLTSWKRLL</sequence>
<dbReference type="InterPro" id="IPR036322">
    <property type="entry name" value="WD40_repeat_dom_sf"/>
</dbReference>
<evidence type="ECO:0000256" key="8">
    <source>
        <dbReference type="ARBA" id="ARBA00022989"/>
    </source>
</evidence>
<evidence type="ECO:0000256" key="6">
    <source>
        <dbReference type="ARBA" id="ARBA00022892"/>
    </source>
</evidence>
<keyword evidence="4 10" id="KW-0677">Repeat</keyword>
<dbReference type="GO" id="GO:0006888">
    <property type="term" value="P:endoplasmic reticulum to Golgi vesicle-mediated transport"/>
    <property type="evidence" value="ECO:0000318"/>
    <property type="project" value="GO_Central"/>
</dbReference>
<keyword evidence="1 10" id="KW-0813">Transport</keyword>
<keyword evidence="3 10" id="KW-0812">Transmembrane</keyword>
<dbReference type="GO" id="GO:0000139">
    <property type="term" value="C:Golgi membrane"/>
    <property type="evidence" value="ECO:0007669"/>
    <property type="project" value="UniProtKB-SubCell"/>
</dbReference>
<evidence type="ECO:0000256" key="2">
    <source>
        <dbReference type="ARBA" id="ARBA00022574"/>
    </source>
</evidence>
<organism evidence="11 13">
    <name type="scientific">Schizosaccharomyces japonicus (strain yFS275 / FY16936)</name>
    <name type="common">Fission yeast</name>
    <dbReference type="NCBI Taxonomy" id="402676"/>
    <lineage>
        <taxon>Eukaryota</taxon>
        <taxon>Fungi</taxon>
        <taxon>Dikarya</taxon>
        <taxon>Ascomycota</taxon>
        <taxon>Taphrinomycotina</taxon>
        <taxon>Schizosaccharomycetes</taxon>
        <taxon>Schizosaccharomycetales</taxon>
        <taxon>Schizosaccharomycetaceae</taxon>
        <taxon>Schizosaccharomyces</taxon>
    </lineage>
</organism>
<dbReference type="SMART" id="SM00320">
    <property type="entry name" value="WD40"/>
    <property type="match status" value="3"/>
</dbReference>
<evidence type="ECO:0000256" key="7">
    <source>
        <dbReference type="ARBA" id="ARBA00022927"/>
    </source>
</evidence>
<comment type="similarity">
    <text evidence="10">Belongs to the WD repeat SEC12 family.</text>
</comment>
<protein>
    <recommendedName>
        <fullName evidence="10">Guanine nucleotide-exchange factor SEC12</fullName>
    </recommendedName>
</protein>
<dbReference type="PANTHER" id="PTHR23284">
    <property type="entry name" value="PROLACTIN REGULATORY ELEMENT BINDING PROTEIN"/>
    <property type="match status" value="1"/>
</dbReference>
<dbReference type="JaponicusDB" id="SJAG_04615">
    <property type="gene designation" value="spo14"/>
</dbReference>
<proteinExistence type="inferred from homology"/>
<dbReference type="eggNOG" id="KOG0771">
    <property type="taxonomic scope" value="Eukaryota"/>
</dbReference>
<comment type="function">
    <text evidence="10">Guanine nucleotide-exchange factor (GEF) required for the formation or budding of transport vesicles from the ER.</text>
</comment>
<dbReference type="OrthoDB" id="2013972at2759"/>
<dbReference type="InterPro" id="IPR045260">
    <property type="entry name" value="Sec12-like"/>
</dbReference>
<dbReference type="GO" id="GO:0032120">
    <property type="term" value="P:ascospore-type prospore membrane formation"/>
    <property type="evidence" value="ECO:0007669"/>
    <property type="project" value="EnsemblFungi"/>
</dbReference>
<dbReference type="Proteomes" id="UP000001744">
    <property type="component" value="Unassembled WGS sequence"/>
</dbReference>
<dbReference type="InterPro" id="IPR015943">
    <property type="entry name" value="WD40/YVTN_repeat-like_dom_sf"/>
</dbReference>
<evidence type="ECO:0000256" key="5">
    <source>
        <dbReference type="ARBA" id="ARBA00022824"/>
    </source>
</evidence>
<name>B6K7A7_SCHJY</name>
<gene>
    <name evidence="12" type="primary">spo14</name>
    <name evidence="11" type="ORF">SJAG_04615</name>
</gene>
<dbReference type="Pfam" id="PF00400">
    <property type="entry name" value="WD40"/>
    <property type="match status" value="1"/>
</dbReference>
<dbReference type="PANTHER" id="PTHR23284:SF0">
    <property type="entry name" value="PROLACTIN REGULATORY ELEMENT-BINDING PROTEIN"/>
    <property type="match status" value="1"/>
</dbReference>
<evidence type="ECO:0000256" key="4">
    <source>
        <dbReference type="ARBA" id="ARBA00022737"/>
    </source>
</evidence>